<feature type="signal peptide" evidence="1">
    <location>
        <begin position="1"/>
        <end position="18"/>
    </location>
</feature>
<dbReference type="AlphaFoldDB" id="A0AAN7ZZU3"/>
<dbReference type="Proteomes" id="UP001310594">
    <property type="component" value="Unassembled WGS sequence"/>
</dbReference>
<reference evidence="2" key="1">
    <citation type="submission" date="2023-08" db="EMBL/GenBank/DDBJ databases">
        <title>Black Yeasts Isolated from many extreme environments.</title>
        <authorList>
            <person name="Coleine C."/>
            <person name="Stajich J.E."/>
            <person name="Selbmann L."/>
        </authorList>
    </citation>
    <scope>NUCLEOTIDE SEQUENCE</scope>
    <source>
        <strain evidence="2">CCFEE 5810</strain>
    </source>
</reference>
<sequence>MACMLALPFACLIAFTLAQNVCDFGLYRSLACLEDYEAATTFCASATQPTTTTTLTTTAVVWVTKTASFDASSPVTITDSSSRSKTVTITTDLGSTVTSFTTHTNLASTTLTTYTRAAPTAWARRRSKRERLAQSTCTSGVALSALSTLSSEQLEVACSCLDMPVPIATITASAIETSTTTVNQGSASTTTLLMLVGITYTNTITLPPSTAWITLSTSATSTATVALAAPTFTKVFGPEAGCIDQAYSGGDQLDQSITDVREAAQKCQDRCAQNSLCQGLYVQQLFTDYGDVKPYWNCNFNSQHLNVSRDLQCGNRVGIWGVAVGFDANGRGK</sequence>
<comment type="caution">
    <text evidence="2">The sequence shown here is derived from an EMBL/GenBank/DDBJ whole genome shotgun (WGS) entry which is preliminary data.</text>
</comment>
<name>A0AAN7ZZU3_9PEZI</name>
<accession>A0AAN7ZZU3</accession>
<organism evidence="2 3">
    <name type="scientific">Elasticomyces elasticus</name>
    <dbReference type="NCBI Taxonomy" id="574655"/>
    <lineage>
        <taxon>Eukaryota</taxon>
        <taxon>Fungi</taxon>
        <taxon>Dikarya</taxon>
        <taxon>Ascomycota</taxon>
        <taxon>Pezizomycotina</taxon>
        <taxon>Dothideomycetes</taxon>
        <taxon>Dothideomycetidae</taxon>
        <taxon>Mycosphaerellales</taxon>
        <taxon>Teratosphaeriaceae</taxon>
        <taxon>Elasticomyces</taxon>
    </lineage>
</organism>
<protein>
    <recommendedName>
        <fullName evidence="4">Apple domain-containing protein</fullName>
    </recommendedName>
</protein>
<gene>
    <name evidence="2" type="ORF">LTR97_009425</name>
</gene>
<evidence type="ECO:0000256" key="1">
    <source>
        <dbReference type="SAM" id="SignalP"/>
    </source>
</evidence>
<evidence type="ECO:0000313" key="3">
    <source>
        <dbReference type="Proteomes" id="UP001310594"/>
    </source>
</evidence>
<dbReference type="EMBL" id="JAVRQU010000015">
    <property type="protein sequence ID" value="KAK5694834.1"/>
    <property type="molecule type" value="Genomic_DNA"/>
</dbReference>
<evidence type="ECO:0008006" key="4">
    <source>
        <dbReference type="Google" id="ProtNLM"/>
    </source>
</evidence>
<feature type="chain" id="PRO_5042952850" description="Apple domain-containing protein" evidence="1">
    <location>
        <begin position="19"/>
        <end position="333"/>
    </location>
</feature>
<keyword evidence="1" id="KW-0732">Signal</keyword>
<proteinExistence type="predicted"/>
<evidence type="ECO:0000313" key="2">
    <source>
        <dbReference type="EMBL" id="KAK5694834.1"/>
    </source>
</evidence>